<dbReference type="RefSeq" id="WP_122224170.1">
    <property type="nucleotide sequence ID" value="NZ_RBQB01000355.1"/>
</dbReference>
<organism evidence="2 3">
    <name type="scientific">Pseudomonas syringae pv. philadelphi</name>
    <dbReference type="NCBI Taxonomy" id="251706"/>
    <lineage>
        <taxon>Bacteria</taxon>
        <taxon>Pseudomonadati</taxon>
        <taxon>Pseudomonadota</taxon>
        <taxon>Gammaproteobacteria</taxon>
        <taxon>Pseudomonadales</taxon>
        <taxon>Pseudomonadaceae</taxon>
        <taxon>Pseudomonas</taxon>
    </lineage>
</organism>
<evidence type="ECO:0000313" key="3">
    <source>
        <dbReference type="Proteomes" id="UP000279372"/>
    </source>
</evidence>
<proteinExistence type="predicted"/>
<evidence type="ECO:0000256" key="1">
    <source>
        <dbReference type="SAM" id="MobiDB-lite"/>
    </source>
</evidence>
<sequence>MTALRLVSSSTTDQGIDRFNPAPVGESKAEKVKRQARERKQKQRRKEAAQKVRAEAYHMPAMTFYGGTVQAMIDVVAAGGFEESAEAMTLLAHGSASLARKDPAAFAELFAPVLVALSLMGADLAKRDSHAFAKLITPPSRSEDSK</sequence>
<dbReference type="EMBL" id="RBQB01000355">
    <property type="protein sequence ID" value="RMO79787.1"/>
    <property type="molecule type" value="Genomic_DNA"/>
</dbReference>
<dbReference type="AlphaFoldDB" id="A0A3M3YBG1"/>
<accession>A0A3M3YBG1</accession>
<evidence type="ECO:0000313" key="2">
    <source>
        <dbReference type="EMBL" id="RMO79787.1"/>
    </source>
</evidence>
<name>A0A3M3YBG1_9PSED</name>
<reference evidence="2 3" key="1">
    <citation type="submission" date="2018-08" db="EMBL/GenBank/DDBJ databases">
        <title>Recombination of ecologically and evolutionarily significant loci maintains genetic cohesion in the Pseudomonas syringae species complex.</title>
        <authorList>
            <person name="Dillon M."/>
            <person name="Thakur S."/>
            <person name="Almeida R.N.D."/>
            <person name="Weir B.S."/>
            <person name="Guttman D.S."/>
        </authorList>
    </citation>
    <scope>NUCLEOTIDE SEQUENCE [LARGE SCALE GENOMIC DNA]</scope>
    <source>
        <strain evidence="2 3">ICMP 8902</strain>
    </source>
</reference>
<gene>
    <name evidence="2" type="ORF">ALQ33_200020</name>
</gene>
<feature type="compositionally biased region" description="Basic residues" evidence="1">
    <location>
        <begin position="36"/>
        <end position="45"/>
    </location>
</feature>
<protein>
    <submittedName>
        <fullName evidence="2">Uncharacterized protein</fullName>
    </submittedName>
</protein>
<feature type="region of interest" description="Disordered" evidence="1">
    <location>
        <begin position="1"/>
        <end position="52"/>
    </location>
</feature>
<dbReference type="Proteomes" id="UP000279372">
    <property type="component" value="Unassembled WGS sequence"/>
</dbReference>
<comment type="caution">
    <text evidence="2">The sequence shown here is derived from an EMBL/GenBank/DDBJ whole genome shotgun (WGS) entry which is preliminary data.</text>
</comment>